<dbReference type="PANTHER" id="PTHR12011:SF471">
    <property type="entry name" value="G-PROTEIN COUPLED RECEPTORS FAMILY 2 PROFILE 2 DOMAIN-CONTAINING PROTEIN"/>
    <property type="match status" value="1"/>
</dbReference>
<evidence type="ECO:0000256" key="1">
    <source>
        <dbReference type="ARBA" id="ARBA00004141"/>
    </source>
</evidence>
<comment type="subcellular location">
    <subcellularLocation>
        <location evidence="1">Membrane</location>
        <topology evidence="1">Multi-pass membrane protein</topology>
    </subcellularLocation>
</comment>
<evidence type="ECO:0000256" key="6">
    <source>
        <dbReference type="ARBA" id="ARBA00023157"/>
    </source>
</evidence>
<evidence type="ECO:0000313" key="13">
    <source>
        <dbReference type="Proteomes" id="UP000887568"/>
    </source>
</evidence>
<dbReference type="Pfam" id="PF00002">
    <property type="entry name" value="7tm_2"/>
    <property type="match status" value="1"/>
</dbReference>
<evidence type="ECO:0000259" key="10">
    <source>
        <dbReference type="PROSITE" id="PS50221"/>
    </source>
</evidence>
<reference evidence="12" key="1">
    <citation type="submission" date="2022-11" db="UniProtKB">
        <authorList>
            <consortium name="EnsemblMetazoa"/>
        </authorList>
    </citation>
    <scope>IDENTIFICATION</scope>
</reference>
<evidence type="ECO:0000256" key="8">
    <source>
        <dbReference type="SAM" id="MobiDB-lite"/>
    </source>
</evidence>
<evidence type="ECO:0000256" key="3">
    <source>
        <dbReference type="ARBA" id="ARBA00022692"/>
    </source>
</evidence>
<feature type="region of interest" description="Disordered" evidence="8">
    <location>
        <begin position="646"/>
        <end position="667"/>
    </location>
</feature>
<dbReference type="PRINTS" id="PR00249">
    <property type="entry name" value="GPCRSECRETIN"/>
</dbReference>
<feature type="domain" description="GAIN-B" evidence="10">
    <location>
        <begin position="114"/>
        <end position="261"/>
    </location>
</feature>
<feature type="transmembrane region" description="Helical" evidence="9">
    <location>
        <begin position="410"/>
        <end position="433"/>
    </location>
</feature>
<dbReference type="SUPFAM" id="SSF81321">
    <property type="entry name" value="Family A G protein-coupled receptor-like"/>
    <property type="match status" value="1"/>
</dbReference>
<dbReference type="RefSeq" id="XP_038064835.1">
    <property type="nucleotide sequence ID" value="XM_038208907.1"/>
</dbReference>
<dbReference type="Pfam" id="PF01825">
    <property type="entry name" value="GPS"/>
    <property type="match status" value="1"/>
</dbReference>
<proteinExistence type="inferred from homology"/>
<name>A0A914ALG2_PATMI</name>
<dbReference type="Proteomes" id="UP000887568">
    <property type="component" value="Unplaced"/>
</dbReference>
<dbReference type="Gene3D" id="2.60.220.50">
    <property type="match status" value="1"/>
</dbReference>
<dbReference type="FunFam" id="1.20.1070.10:FF:000058">
    <property type="entry name" value="Adhesion G protein-coupled receptor F5"/>
    <property type="match status" value="1"/>
</dbReference>
<organism evidence="12 13">
    <name type="scientific">Patiria miniata</name>
    <name type="common">Bat star</name>
    <name type="synonym">Asterina miniata</name>
    <dbReference type="NCBI Taxonomy" id="46514"/>
    <lineage>
        <taxon>Eukaryota</taxon>
        <taxon>Metazoa</taxon>
        <taxon>Echinodermata</taxon>
        <taxon>Eleutherozoa</taxon>
        <taxon>Asterozoa</taxon>
        <taxon>Asteroidea</taxon>
        <taxon>Valvatacea</taxon>
        <taxon>Valvatida</taxon>
        <taxon>Asterinidae</taxon>
        <taxon>Patiria</taxon>
    </lineage>
</organism>
<evidence type="ECO:0000256" key="7">
    <source>
        <dbReference type="ARBA" id="ARBA00023180"/>
    </source>
</evidence>
<dbReference type="SMART" id="SM00303">
    <property type="entry name" value="GPS"/>
    <property type="match status" value="1"/>
</dbReference>
<dbReference type="PROSITE" id="PS50261">
    <property type="entry name" value="G_PROTEIN_RECEP_F2_4"/>
    <property type="match status" value="1"/>
</dbReference>
<evidence type="ECO:0000256" key="2">
    <source>
        <dbReference type="ARBA" id="ARBA00007343"/>
    </source>
</evidence>
<dbReference type="GO" id="GO:0005886">
    <property type="term" value="C:plasma membrane"/>
    <property type="evidence" value="ECO:0007669"/>
    <property type="project" value="TreeGrafter"/>
</dbReference>
<feature type="domain" description="G-protein coupled receptors family 2 profile 2" evidence="11">
    <location>
        <begin position="270"/>
        <end position="505"/>
    </location>
</feature>
<protein>
    <submittedName>
        <fullName evidence="12">Uncharacterized protein</fullName>
    </submittedName>
</protein>
<dbReference type="GeneID" id="119735203"/>
<keyword evidence="13" id="KW-1185">Reference proteome</keyword>
<keyword evidence="7" id="KW-0325">Glycoprotein</keyword>
<feature type="transmembrane region" description="Helical" evidence="9">
    <location>
        <begin position="302"/>
        <end position="322"/>
    </location>
</feature>
<dbReference type="OMA" id="NQAGCAT"/>
<dbReference type="GO" id="GO:0007189">
    <property type="term" value="P:adenylate cyclase-activating G protein-coupled receptor signaling pathway"/>
    <property type="evidence" value="ECO:0007669"/>
    <property type="project" value="TreeGrafter"/>
</dbReference>
<evidence type="ECO:0000256" key="9">
    <source>
        <dbReference type="SAM" id="Phobius"/>
    </source>
</evidence>
<evidence type="ECO:0000313" key="12">
    <source>
        <dbReference type="EnsemblMetazoa" id="XP_038064835.1"/>
    </source>
</evidence>
<feature type="region of interest" description="Disordered" evidence="8">
    <location>
        <begin position="113"/>
        <end position="135"/>
    </location>
</feature>
<feature type="transmembrane region" description="Helical" evidence="9">
    <location>
        <begin position="334"/>
        <end position="357"/>
    </location>
</feature>
<dbReference type="PANTHER" id="PTHR12011">
    <property type="entry name" value="ADHESION G-PROTEIN COUPLED RECEPTOR"/>
    <property type="match status" value="1"/>
</dbReference>
<evidence type="ECO:0000256" key="5">
    <source>
        <dbReference type="ARBA" id="ARBA00023136"/>
    </source>
</evidence>
<dbReference type="InterPro" id="IPR000832">
    <property type="entry name" value="GPCR_2_secretin-like"/>
</dbReference>
<keyword evidence="5 9" id="KW-0472">Membrane</keyword>
<dbReference type="GO" id="GO:0007166">
    <property type="term" value="P:cell surface receptor signaling pathway"/>
    <property type="evidence" value="ECO:0007669"/>
    <property type="project" value="InterPro"/>
</dbReference>
<dbReference type="AlphaFoldDB" id="A0A914ALG2"/>
<dbReference type="GO" id="GO:0004930">
    <property type="term" value="F:G protein-coupled receptor activity"/>
    <property type="evidence" value="ECO:0007669"/>
    <property type="project" value="InterPro"/>
</dbReference>
<dbReference type="InterPro" id="IPR000203">
    <property type="entry name" value="GPS"/>
</dbReference>
<feature type="transmembrane region" description="Helical" evidence="9">
    <location>
        <begin position="369"/>
        <end position="390"/>
    </location>
</feature>
<feature type="transmembrane region" description="Helical" evidence="9">
    <location>
        <begin position="454"/>
        <end position="475"/>
    </location>
</feature>
<dbReference type="Gene3D" id="1.20.1070.10">
    <property type="entry name" value="Rhodopsin 7-helix transmembrane proteins"/>
    <property type="match status" value="1"/>
</dbReference>
<dbReference type="InterPro" id="IPR046338">
    <property type="entry name" value="GAIN_dom_sf"/>
</dbReference>
<dbReference type="InterPro" id="IPR057244">
    <property type="entry name" value="GAIN_B"/>
</dbReference>
<evidence type="ECO:0000256" key="4">
    <source>
        <dbReference type="ARBA" id="ARBA00022989"/>
    </source>
</evidence>
<comment type="similarity">
    <text evidence="2">Belongs to the G-protein coupled receptor 2 family. Adhesion G-protein coupled receptor (ADGR) subfamily.</text>
</comment>
<feature type="transmembrane region" description="Helical" evidence="9">
    <location>
        <begin position="481"/>
        <end position="504"/>
    </location>
</feature>
<feature type="transmembrane region" description="Helical" evidence="9">
    <location>
        <begin position="276"/>
        <end position="295"/>
    </location>
</feature>
<dbReference type="OrthoDB" id="347083at2759"/>
<evidence type="ECO:0000259" key="11">
    <source>
        <dbReference type="PROSITE" id="PS50261"/>
    </source>
</evidence>
<dbReference type="InterPro" id="IPR017981">
    <property type="entry name" value="GPCR_2-like_7TM"/>
</dbReference>
<dbReference type="EnsemblMetazoa" id="XM_038208907.1">
    <property type="protein sequence ID" value="XP_038064835.1"/>
    <property type="gene ID" value="LOC119735203"/>
</dbReference>
<keyword evidence="6" id="KW-1015">Disulfide bond</keyword>
<sequence>MIGVLYVESAANAYCDRVDLKAWCLNDTLLANCTSDCAHNVSLTCYTDNTVNIPLTCYPDTVNSSVNAPLNRIEEYRAFDAENASLVCNATSSDDGVLSANISLSGVCDEWTGESGKQHPGHQRSSEQHGSAWYSVDIPSRPDSELTTNLRVSARGSVVPTLKELPDGFRIKGFGSDILEVEVRDEAGILVTDFSDNPVLLNFTIDSYDPEEVKPVCCFEQESNYWSTQGCRISSQKANSVQCSCNHLTSFAILMQTTEVQLSEADARMLDILTKIGLSLSITCLVLTLLVYALCRLKSLRIVIHANLAFALLLAHTVFLFINTPNQAGCATVAVFLHFFLLAAFSWMALEGVFLLIKSTPTFQLRIRMPVWLAVGWGLPAVVVLISVAARFSGYLNSQYCWLSFENGFVWSFITPVIIIMIFNAVILIRLIFIFMSLQTNKKKSEAQKMKAGLRLVLILAPLLGLPWIIGLLYSNQHTTFFAYVFVICNSLQGVFLFVSQCLLDEEVRHKLKLLKSKRSSKVISLTSSSNAQEKSSKETIVLSRSCRQGGVLTVSRGGVSRRAESAKLRLGTDMQEVHINEKQETQKQSAPCVPSYDVGYKHEDFEKNKPDLIKQLFKVQDKRDHGEQFEFVTSEYSVLKNEIGDKDGTDLTSQLPRTPDAEAASVQDDYPEIRPSTQETDITDSEDPWEPGVVKECFAEHKGERRYNTRVRGEWKKQVKLTKMWRY</sequence>
<dbReference type="PROSITE" id="PS50221">
    <property type="entry name" value="GAIN_B"/>
    <property type="match status" value="1"/>
</dbReference>
<accession>A0A914ALG2</accession>
<keyword evidence="3 9" id="KW-0812">Transmembrane</keyword>
<keyword evidence="4 9" id="KW-1133">Transmembrane helix</keyword>